<comment type="similarity">
    <text evidence="2">Belongs to the acyl-CoA oxidase family.</text>
</comment>
<dbReference type="InterPro" id="IPR055060">
    <property type="entry name" value="ACOX_C_alpha1"/>
</dbReference>
<dbReference type="PANTHER" id="PTHR10909:SF382">
    <property type="entry name" value="ACYL-COENZYME A OXIDASE"/>
    <property type="match status" value="1"/>
</dbReference>
<dbReference type="InterPro" id="IPR012258">
    <property type="entry name" value="Acyl-CoA_oxidase"/>
</dbReference>
<sequence>MTIATAPTRAPGAHERTAADLVRLVYDGDYERVHADIRATLFDPVFDPRPGLTMDEAGKLAYERSRFLHAELGRPSAVVADPARLFALAEWPSVLDVSVFSLLMVHYNLTFGTVADHGAGRTDLDDLVGDLDSLAAFGPYMATELGYGNNVAALRTEAVYDRESGTFTLNTPDALAQKYMSYSGFADIPKVAVVLARLKADGKDHGVYPFLVRISDENGLRPGVHAAPCPEKPVQGLDNGVTWFDHVPVPRRGLLLGDMGEFTEDGTFRPTGGNARRRFLRSMTRIQPGRLCVSSSAIGAGRASVYIALRYARQRLVNAPGRKEMPVIEYRSHQLAVFTALSTVYAMSFLLNRGKRAYLAAAGAVDAELNSLIAITKALSTWQMTDVITAMRERCGAQGMFSANRIADYVSLLQGLVTAEGDNKVLLATTAAQLLATEETGPAPAPPDGAAHDILDPALHRALLGYRERALRESARSAMHDDTVERTYLDAWNGTMNTALAMARTRGVRLAVEEFHAAVERAEDADATNGLALLAALYALTEIHRDAGWYLARGVLTAAQVERLPATLDELCPRILPLADALADGFALTPELVRAPIAADDYVAAFGAVADTRPER</sequence>
<dbReference type="Proteomes" id="UP001595859">
    <property type="component" value="Unassembled WGS sequence"/>
</dbReference>
<evidence type="ECO:0000313" key="9">
    <source>
        <dbReference type="Proteomes" id="UP001595859"/>
    </source>
</evidence>
<comment type="cofactor">
    <cofactor evidence="1">
        <name>FAD</name>
        <dbReference type="ChEBI" id="CHEBI:57692"/>
    </cofactor>
</comment>
<dbReference type="SUPFAM" id="SSF47203">
    <property type="entry name" value="Acyl-CoA dehydrogenase C-terminal domain-like"/>
    <property type="match status" value="2"/>
</dbReference>
<comment type="caution">
    <text evidence="8">The sequence shown here is derived from an EMBL/GenBank/DDBJ whole genome shotgun (WGS) entry which is preliminary data.</text>
</comment>
<reference evidence="9" key="1">
    <citation type="journal article" date="2019" name="Int. J. Syst. Evol. Microbiol.">
        <title>The Global Catalogue of Microorganisms (GCM) 10K type strain sequencing project: providing services to taxonomists for standard genome sequencing and annotation.</title>
        <authorList>
            <consortium name="The Broad Institute Genomics Platform"/>
            <consortium name="The Broad Institute Genome Sequencing Center for Infectious Disease"/>
            <person name="Wu L."/>
            <person name="Ma J."/>
        </authorList>
    </citation>
    <scope>NUCLEOTIDE SEQUENCE [LARGE SCALE GENOMIC DNA]</scope>
    <source>
        <strain evidence="9">ZS-22-S1</strain>
    </source>
</reference>
<dbReference type="PANTHER" id="PTHR10909">
    <property type="entry name" value="ELECTRON TRANSPORT OXIDOREDUCTASE"/>
    <property type="match status" value="1"/>
</dbReference>
<dbReference type="SUPFAM" id="SSF56645">
    <property type="entry name" value="Acyl-CoA dehydrogenase NM domain-like"/>
    <property type="match status" value="1"/>
</dbReference>
<dbReference type="InterPro" id="IPR046373">
    <property type="entry name" value="Acyl-CoA_Oxase/DH_mid-dom_sf"/>
</dbReference>
<dbReference type="InterPro" id="IPR002655">
    <property type="entry name" value="Acyl-CoA_oxidase_C"/>
</dbReference>
<dbReference type="RefSeq" id="WP_378054758.1">
    <property type="nucleotide sequence ID" value="NZ_JBHSIS010000002.1"/>
</dbReference>
<evidence type="ECO:0000313" key="8">
    <source>
        <dbReference type="EMBL" id="MFC4852804.1"/>
    </source>
</evidence>
<organism evidence="8 9">
    <name type="scientific">Actinophytocola glycyrrhizae</name>
    <dbReference type="NCBI Taxonomy" id="2044873"/>
    <lineage>
        <taxon>Bacteria</taxon>
        <taxon>Bacillati</taxon>
        <taxon>Actinomycetota</taxon>
        <taxon>Actinomycetes</taxon>
        <taxon>Pseudonocardiales</taxon>
        <taxon>Pseudonocardiaceae</taxon>
    </lineage>
</organism>
<evidence type="ECO:0000256" key="3">
    <source>
        <dbReference type="ARBA" id="ARBA00022630"/>
    </source>
</evidence>
<keyword evidence="9" id="KW-1185">Reference proteome</keyword>
<evidence type="ECO:0000256" key="1">
    <source>
        <dbReference type="ARBA" id="ARBA00001974"/>
    </source>
</evidence>
<evidence type="ECO:0000259" key="7">
    <source>
        <dbReference type="Pfam" id="PF22924"/>
    </source>
</evidence>
<feature type="domain" description="Acyl-CoA oxidase C-terminal" evidence="6">
    <location>
        <begin position="471"/>
        <end position="601"/>
    </location>
</feature>
<dbReference type="InterPro" id="IPR036250">
    <property type="entry name" value="AcylCo_DH-like_C"/>
</dbReference>
<keyword evidence="4" id="KW-0274">FAD</keyword>
<protein>
    <submittedName>
        <fullName evidence="8">Acyl-CoA dehydrogenase</fullName>
    </submittedName>
</protein>
<proteinExistence type="inferred from homology"/>
<evidence type="ECO:0000256" key="4">
    <source>
        <dbReference type="ARBA" id="ARBA00022827"/>
    </source>
</evidence>
<keyword evidence="5" id="KW-0560">Oxidoreductase</keyword>
<evidence type="ECO:0000256" key="2">
    <source>
        <dbReference type="ARBA" id="ARBA00006288"/>
    </source>
</evidence>
<dbReference type="InterPro" id="IPR009100">
    <property type="entry name" value="AcylCoA_DH/oxidase_NM_dom_sf"/>
</dbReference>
<gene>
    <name evidence="8" type="ORF">ACFPCV_04745</name>
</gene>
<dbReference type="Gene3D" id="1.20.140.10">
    <property type="entry name" value="Butyryl-CoA Dehydrogenase, subunit A, domain 3"/>
    <property type="match status" value="2"/>
</dbReference>
<dbReference type="EMBL" id="JBHSIS010000002">
    <property type="protein sequence ID" value="MFC4852804.1"/>
    <property type="molecule type" value="Genomic_DNA"/>
</dbReference>
<name>A0ABV9RZI0_9PSEU</name>
<dbReference type="Pfam" id="PF22924">
    <property type="entry name" value="ACOX_C_alpha1"/>
    <property type="match status" value="1"/>
</dbReference>
<evidence type="ECO:0000256" key="5">
    <source>
        <dbReference type="ARBA" id="ARBA00023002"/>
    </source>
</evidence>
<accession>A0ABV9RZI0</accession>
<keyword evidence="3" id="KW-0285">Flavoprotein</keyword>
<feature type="domain" description="Acyl-CoA oxidase C-alpha1" evidence="7">
    <location>
        <begin position="289"/>
        <end position="435"/>
    </location>
</feature>
<dbReference type="Pfam" id="PF01756">
    <property type="entry name" value="ACOX"/>
    <property type="match status" value="1"/>
</dbReference>
<dbReference type="Gene3D" id="2.40.110.10">
    <property type="entry name" value="Butyryl-CoA Dehydrogenase, subunit A, domain 2"/>
    <property type="match status" value="1"/>
</dbReference>
<dbReference type="PIRSF" id="PIRSF000168">
    <property type="entry name" value="Acyl-CoA_oxidase"/>
    <property type="match status" value="1"/>
</dbReference>
<evidence type="ECO:0000259" key="6">
    <source>
        <dbReference type="Pfam" id="PF01756"/>
    </source>
</evidence>